<accession>A0A7R9W1H5</accession>
<feature type="compositionally biased region" description="Polar residues" evidence="1">
    <location>
        <begin position="131"/>
        <end position="144"/>
    </location>
</feature>
<protein>
    <submittedName>
        <fullName evidence="2">Uncharacterized protein</fullName>
    </submittedName>
</protein>
<organism evidence="2">
    <name type="scientific">Pseudictyota dubia</name>
    <dbReference type="NCBI Taxonomy" id="2749911"/>
    <lineage>
        <taxon>Eukaryota</taxon>
        <taxon>Sar</taxon>
        <taxon>Stramenopiles</taxon>
        <taxon>Ochrophyta</taxon>
        <taxon>Bacillariophyta</taxon>
        <taxon>Mediophyceae</taxon>
        <taxon>Biddulphiophycidae</taxon>
        <taxon>Eupodiscales</taxon>
        <taxon>Odontellaceae</taxon>
        <taxon>Pseudictyota</taxon>
    </lineage>
</organism>
<gene>
    <name evidence="2" type="ORF">TDUB1175_LOCUS9915</name>
</gene>
<sequence length="176" mass="19600">MKPGAVMVTFERVLELGRTLSEENKGRLMRGLPESQDASFFECTWHSLGRNAVTWSYTNNVVVWVHRRVQQSTGSTALFLCNNKDCCKKTKSKPNGAVENADQALLREKCAFCSQPRLPCPRQKVPLFSGSEVTSDCDSDTGNGSSEREALSQSESSSDDCDDSSYRCSKSRRQQN</sequence>
<dbReference type="AlphaFoldDB" id="A0A7R9W1H5"/>
<proteinExistence type="predicted"/>
<evidence type="ECO:0000313" key="2">
    <source>
        <dbReference type="EMBL" id="CAD8310650.1"/>
    </source>
</evidence>
<dbReference type="EMBL" id="HBED01019783">
    <property type="protein sequence ID" value="CAD8310650.1"/>
    <property type="molecule type" value="Transcribed_RNA"/>
</dbReference>
<reference evidence="2" key="1">
    <citation type="submission" date="2021-01" db="EMBL/GenBank/DDBJ databases">
        <authorList>
            <person name="Corre E."/>
            <person name="Pelletier E."/>
            <person name="Niang G."/>
            <person name="Scheremetjew M."/>
            <person name="Finn R."/>
            <person name="Kale V."/>
            <person name="Holt S."/>
            <person name="Cochrane G."/>
            <person name="Meng A."/>
            <person name="Brown T."/>
            <person name="Cohen L."/>
        </authorList>
    </citation>
    <scope>NUCLEOTIDE SEQUENCE</scope>
    <source>
        <strain evidence="2">CCMP147</strain>
    </source>
</reference>
<evidence type="ECO:0000256" key="1">
    <source>
        <dbReference type="SAM" id="MobiDB-lite"/>
    </source>
</evidence>
<name>A0A7R9W1H5_9STRA</name>
<feature type="region of interest" description="Disordered" evidence="1">
    <location>
        <begin position="126"/>
        <end position="176"/>
    </location>
</feature>